<accession>A0A815EWD3</accession>
<dbReference type="EMBL" id="CAJNOR010001098">
    <property type="protein sequence ID" value="CAF1074409.1"/>
    <property type="molecule type" value="Genomic_DNA"/>
</dbReference>
<evidence type="ECO:0000256" key="2">
    <source>
        <dbReference type="SAM" id="SignalP"/>
    </source>
</evidence>
<evidence type="ECO:0000256" key="1">
    <source>
        <dbReference type="SAM" id="MobiDB-lite"/>
    </source>
</evidence>
<feature type="signal peptide" evidence="2">
    <location>
        <begin position="1"/>
        <end position="22"/>
    </location>
</feature>
<dbReference type="OrthoDB" id="347083at2759"/>
<protein>
    <recommendedName>
        <fullName evidence="3">Apple domain-containing protein</fullName>
    </recommendedName>
</protein>
<evidence type="ECO:0000313" key="7">
    <source>
        <dbReference type="Proteomes" id="UP000663852"/>
    </source>
</evidence>
<dbReference type="AlphaFoldDB" id="A0A815EWD3"/>
<feature type="region of interest" description="Disordered" evidence="1">
    <location>
        <begin position="194"/>
        <end position="213"/>
    </location>
</feature>
<dbReference type="InterPro" id="IPR003609">
    <property type="entry name" value="Pan_app"/>
</dbReference>
<dbReference type="Pfam" id="PF13385">
    <property type="entry name" value="Laminin_G_3"/>
    <property type="match status" value="2"/>
</dbReference>
<feature type="chain" id="PRO_5036227359" description="Apple domain-containing protein" evidence="2">
    <location>
        <begin position="23"/>
        <end position="657"/>
    </location>
</feature>
<proteinExistence type="predicted"/>
<dbReference type="Proteomes" id="UP000663828">
    <property type="component" value="Unassembled WGS sequence"/>
</dbReference>
<keyword evidence="6" id="KW-1185">Reference proteome</keyword>
<reference evidence="5" key="1">
    <citation type="submission" date="2021-02" db="EMBL/GenBank/DDBJ databases">
        <authorList>
            <person name="Nowell W R."/>
        </authorList>
    </citation>
    <scope>NUCLEOTIDE SEQUENCE</scope>
</reference>
<dbReference type="Proteomes" id="UP000663852">
    <property type="component" value="Unassembled WGS sequence"/>
</dbReference>
<dbReference type="Pfam" id="PF00024">
    <property type="entry name" value="PAN_1"/>
    <property type="match status" value="1"/>
</dbReference>
<sequence length="657" mass="72867">MSRYYLLLIYFIITITQKIVQSDPDIRESSFYLSQIGLEFLPSNEQALFLVNNTASSTITCAQKCVTTKYCRTFNYDIQTKYCRLYQGDVDTTGLIISSSSSSQSLYGSVQLNIKDFLNYGYACSMCDNNRYMKCINNSCQCEMNTYYDGSICRSQKLDGASCQNNIECRNDLNLKCLMNIKCGYNYMLNYTTSTTASSSSSSTSSTTTTTTTRMSCNSSCTNQTWSSTTNCLAQWLFDGNYRDQMNNYNATPNNAMSFTTSGYIRQALVFANNSNPMLNVPYIPLLSTSFTIDMWLYVTGFSNMGDHGLFGLCSASNNDQCLHFTIRRNNISYYVLKLGFYGDDCLGVIPVTLNTWIHAAFVYDRSTSIQMIYFNGVLDNTRTPSSTLTGTATGITIGYIPVAASRSSDLNYFQGYMDQMTVSNRVKSSCEILEIATLVAYFTFDNGLFLNDSGPNSLNTAITQSTSSISTGRYSEAISFDGSYSSYFQAYGFTALGKSNKPFSISLWIRPISLQGVLVHVSSNITGGGWCLSFLAFTSNNSITAQIYNGSSVTFIVDPTKSVSISVWSHIVQTWSSSNGIRLYINNILVASSLSSAITYVASESINYITLGNNLNPPSSCLTGQENTMPYKGDMDDFRIYSRELSANDVCTLYSR</sequence>
<organism evidence="5 7">
    <name type="scientific">Adineta ricciae</name>
    <name type="common">Rotifer</name>
    <dbReference type="NCBI Taxonomy" id="249248"/>
    <lineage>
        <taxon>Eukaryota</taxon>
        <taxon>Metazoa</taxon>
        <taxon>Spiralia</taxon>
        <taxon>Gnathifera</taxon>
        <taxon>Rotifera</taxon>
        <taxon>Eurotatoria</taxon>
        <taxon>Bdelloidea</taxon>
        <taxon>Adinetida</taxon>
        <taxon>Adinetidae</taxon>
        <taxon>Adineta</taxon>
    </lineage>
</organism>
<dbReference type="Gene3D" id="2.60.120.200">
    <property type="match status" value="2"/>
</dbReference>
<evidence type="ECO:0000313" key="6">
    <source>
        <dbReference type="Proteomes" id="UP000663828"/>
    </source>
</evidence>
<dbReference type="SUPFAM" id="SSF57414">
    <property type="entry name" value="Hairpin loop containing domain-like"/>
    <property type="match status" value="1"/>
</dbReference>
<dbReference type="EMBL" id="CAJNOJ010000231">
    <property type="protein sequence ID" value="CAF1317065.1"/>
    <property type="molecule type" value="Genomic_DNA"/>
</dbReference>
<keyword evidence="2" id="KW-0732">Signal</keyword>
<dbReference type="SUPFAM" id="SSF49899">
    <property type="entry name" value="Concanavalin A-like lectins/glucanases"/>
    <property type="match status" value="2"/>
</dbReference>
<name>A0A815EWD3_ADIRI</name>
<comment type="caution">
    <text evidence="5">The sequence shown here is derived from an EMBL/GenBank/DDBJ whole genome shotgun (WGS) entry which is preliminary data.</text>
</comment>
<gene>
    <name evidence="5" type="ORF">EDS130_LOCUS31457</name>
    <name evidence="4" type="ORF">XAT740_LOCUS16988</name>
</gene>
<dbReference type="Gene3D" id="3.50.4.10">
    <property type="entry name" value="Hepatocyte Growth Factor"/>
    <property type="match status" value="1"/>
</dbReference>
<dbReference type="InterPro" id="IPR013320">
    <property type="entry name" value="ConA-like_dom_sf"/>
</dbReference>
<evidence type="ECO:0000313" key="5">
    <source>
        <dbReference type="EMBL" id="CAF1317065.1"/>
    </source>
</evidence>
<feature type="domain" description="Apple" evidence="3">
    <location>
        <begin position="54"/>
        <end position="95"/>
    </location>
</feature>
<evidence type="ECO:0000313" key="4">
    <source>
        <dbReference type="EMBL" id="CAF1074409.1"/>
    </source>
</evidence>
<evidence type="ECO:0000259" key="3">
    <source>
        <dbReference type="Pfam" id="PF00024"/>
    </source>
</evidence>